<evidence type="ECO:0000313" key="1">
    <source>
        <dbReference type="EMBL" id="CAG8533026.1"/>
    </source>
</evidence>
<name>A0ACA9LLF3_9GLOM</name>
<organism evidence="1 2">
    <name type="scientific">Scutellospora calospora</name>
    <dbReference type="NCBI Taxonomy" id="85575"/>
    <lineage>
        <taxon>Eukaryota</taxon>
        <taxon>Fungi</taxon>
        <taxon>Fungi incertae sedis</taxon>
        <taxon>Mucoromycota</taxon>
        <taxon>Glomeromycotina</taxon>
        <taxon>Glomeromycetes</taxon>
        <taxon>Diversisporales</taxon>
        <taxon>Gigasporaceae</taxon>
        <taxon>Scutellospora</taxon>
    </lineage>
</organism>
<reference evidence="1" key="1">
    <citation type="submission" date="2021-06" db="EMBL/GenBank/DDBJ databases">
        <authorList>
            <person name="Kallberg Y."/>
            <person name="Tangrot J."/>
            <person name="Rosling A."/>
        </authorList>
    </citation>
    <scope>NUCLEOTIDE SEQUENCE</scope>
    <source>
        <strain evidence="1">AU212A</strain>
    </source>
</reference>
<protein>
    <submittedName>
        <fullName evidence="1">11389_t:CDS:1</fullName>
    </submittedName>
</protein>
<sequence length="52" mass="5898">MLLREASTSNNSINLLEIPSDFLSLIYSDIIKENNSIKESLDITNNCRLLLD</sequence>
<evidence type="ECO:0000313" key="2">
    <source>
        <dbReference type="Proteomes" id="UP000789860"/>
    </source>
</evidence>
<keyword evidence="2" id="KW-1185">Reference proteome</keyword>
<accession>A0ACA9LLF3</accession>
<feature type="non-terminal residue" evidence="1">
    <location>
        <position position="52"/>
    </location>
</feature>
<comment type="caution">
    <text evidence="1">The sequence shown here is derived from an EMBL/GenBank/DDBJ whole genome shotgun (WGS) entry which is preliminary data.</text>
</comment>
<gene>
    <name evidence="1" type="ORF">SCALOS_LOCUS4533</name>
</gene>
<proteinExistence type="predicted"/>
<dbReference type="Proteomes" id="UP000789860">
    <property type="component" value="Unassembled WGS sequence"/>
</dbReference>
<dbReference type="EMBL" id="CAJVPM010006252">
    <property type="protein sequence ID" value="CAG8533026.1"/>
    <property type="molecule type" value="Genomic_DNA"/>
</dbReference>